<dbReference type="Pfam" id="PF08281">
    <property type="entry name" value="Sigma70_r4_2"/>
    <property type="match status" value="1"/>
</dbReference>
<accession>A0A7W7Q7V2</accession>
<dbReference type="PANTHER" id="PTHR30173">
    <property type="entry name" value="SIGMA 19 FACTOR"/>
    <property type="match status" value="1"/>
</dbReference>
<dbReference type="InterPro" id="IPR032710">
    <property type="entry name" value="NTF2-like_dom_sf"/>
</dbReference>
<proteinExistence type="inferred from homology"/>
<feature type="domain" description="RNA polymerase sigma-70 region 2" evidence="6">
    <location>
        <begin position="9"/>
        <end position="72"/>
    </location>
</feature>
<dbReference type="SUPFAM" id="SSF88659">
    <property type="entry name" value="Sigma3 and sigma4 domains of RNA polymerase sigma factors"/>
    <property type="match status" value="1"/>
</dbReference>
<dbReference type="Gene3D" id="1.10.10.10">
    <property type="entry name" value="Winged helix-like DNA-binding domain superfamily/Winged helix DNA-binding domain"/>
    <property type="match status" value="1"/>
</dbReference>
<dbReference type="InterPro" id="IPR036388">
    <property type="entry name" value="WH-like_DNA-bd_sf"/>
</dbReference>
<dbReference type="InterPro" id="IPR013249">
    <property type="entry name" value="RNA_pol_sigma70_r4_t2"/>
</dbReference>
<dbReference type="NCBIfam" id="TIGR02937">
    <property type="entry name" value="sigma70-ECF"/>
    <property type="match status" value="1"/>
</dbReference>
<dbReference type="GO" id="GO:0006352">
    <property type="term" value="P:DNA-templated transcription initiation"/>
    <property type="evidence" value="ECO:0007669"/>
    <property type="project" value="InterPro"/>
</dbReference>
<dbReference type="EMBL" id="JACHJQ010000005">
    <property type="protein sequence ID" value="MBB4908680.1"/>
    <property type="molecule type" value="Genomic_DNA"/>
</dbReference>
<feature type="domain" description="RNA polymerase sigma factor 70 region 4 type 2" evidence="7">
    <location>
        <begin position="109"/>
        <end position="159"/>
    </location>
</feature>
<keyword evidence="9" id="KW-1185">Reference proteome</keyword>
<dbReference type="SUPFAM" id="SSF88946">
    <property type="entry name" value="Sigma2 domain of RNA polymerase sigma factors"/>
    <property type="match status" value="1"/>
</dbReference>
<keyword evidence="4" id="KW-0731">Sigma factor</keyword>
<comment type="subunit">
    <text evidence="2">Interacts transiently with the RNA polymerase catalytic core formed by RpoA, RpoB, RpoC and RpoZ (2 alpha, 1 beta, 1 beta' and 1 omega subunit) to form the RNA polymerase holoenzyme that can initiate transcription.</text>
</comment>
<dbReference type="InterPro" id="IPR052704">
    <property type="entry name" value="ECF_Sigma-70_Domain"/>
</dbReference>
<protein>
    <submittedName>
        <fullName evidence="8">RNA polymerase sigma-70 factor (ECF subfamily)</fullName>
    </submittedName>
</protein>
<evidence type="ECO:0000256" key="5">
    <source>
        <dbReference type="ARBA" id="ARBA00023163"/>
    </source>
</evidence>
<comment type="caution">
    <text evidence="8">The sequence shown here is derived from an EMBL/GenBank/DDBJ whole genome shotgun (WGS) entry which is preliminary data.</text>
</comment>
<organism evidence="8 9">
    <name type="scientific">Actinophytocola algeriensis</name>
    <dbReference type="NCBI Taxonomy" id="1768010"/>
    <lineage>
        <taxon>Bacteria</taxon>
        <taxon>Bacillati</taxon>
        <taxon>Actinomycetota</taxon>
        <taxon>Actinomycetes</taxon>
        <taxon>Pseudonocardiales</taxon>
        <taxon>Pseudonocardiaceae</taxon>
    </lineage>
</organism>
<dbReference type="SUPFAM" id="SSF54427">
    <property type="entry name" value="NTF2-like"/>
    <property type="match status" value="1"/>
</dbReference>
<dbReference type="Gene3D" id="3.10.450.50">
    <property type="match status" value="1"/>
</dbReference>
<dbReference type="AlphaFoldDB" id="A0A7W7Q7V2"/>
<dbReference type="InterPro" id="IPR007627">
    <property type="entry name" value="RNA_pol_sigma70_r2"/>
</dbReference>
<dbReference type="InterPro" id="IPR014284">
    <property type="entry name" value="RNA_pol_sigma-70_dom"/>
</dbReference>
<evidence type="ECO:0000256" key="1">
    <source>
        <dbReference type="ARBA" id="ARBA00010641"/>
    </source>
</evidence>
<dbReference type="RefSeq" id="WP_184812806.1">
    <property type="nucleotide sequence ID" value="NZ_JACHJQ010000005.1"/>
</dbReference>
<dbReference type="PANTHER" id="PTHR30173:SF36">
    <property type="entry name" value="ECF RNA POLYMERASE SIGMA FACTOR SIGJ"/>
    <property type="match status" value="1"/>
</dbReference>
<evidence type="ECO:0000256" key="2">
    <source>
        <dbReference type="ARBA" id="ARBA00011344"/>
    </source>
</evidence>
<dbReference type="Pfam" id="PF04542">
    <property type="entry name" value="Sigma70_r2"/>
    <property type="match status" value="1"/>
</dbReference>
<comment type="similarity">
    <text evidence="1">Belongs to the sigma-70 factor family. ECF subfamily.</text>
</comment>
<evidence type="ECO:0000313" key="9">
    <source>
        <dbReference type="Proteomes" id="UP000520767"/>
    </source>
</evidence>
<keyword evidence="3" id="KW-0805">Transcription regulation</keyword>
<dbReference type="InterPro" id="IPR013325">
    <property type="entry name" value="RNA_pol_sigma_r2"/>
</dbReference>
<dbReference type="Gene3D" id="1.10.1740.10">
    <property type="match status" value="1"/>
</dbReference>
<name>A0A7W7Q7V2_9PSEU</name>
<dbReference type="GO" id="GO:0003677">
    <property type="term" value="F:DNA binding"/>
    <property type="evidence" value="ECO:0007669"/>
    <property type="project" value="InterPro"/>
</dbReference>
<reference evidence="8 9" key="1">
    <citation type="submission" date="2020-08" db="EMBL/GenBank/DDBJ databases">
        <title>Genomic Encyclopedia of Type Strains, Phase III (KMG-III): the genomes of soil and plant-associated and newly described type strains.</title>
        <authorList>
            <person name="Whitman W."/>
        </authorList>
    </citation>
    <scope>NUCLEOTIDE SEQUENCE [LARGE SCALE GENOMIC DNA]</scope>
    <source>
        <strain evidence="8 9">CECT 8960</strain>
    </source>
</reference>
<sequence>MDTASVARFEANRNRLASLAYRLLGSAADAEDTVQDAFLRWQAADRAHIEVPEAWLTKVVTNLSLDRLRSATTRRERAVGDWLPEPLLDGDPMLGPADTLEQRESVTLAVLMLMERLPPIERAVYVLREAFSYSHAEIAEILDVTESASQQHAHRARRRVAAARNANEVDDAAARRIVAAFVDAASSGRTERLVALLTDDATAIADGAGSARNLMRVSVPERIAALLRAGFTPTPAKRRLAGGAPSIHAAVVNGSPAMIAALDDRVLGVVVLAVRDGKIAALHGMAAQARLGRLTEQWRRREHDDPLIESW</sequence>
<keyword evidence="5" id="KW-0804">Transcription</keyword>
<dbReference type="GO" id="GO:0016987">
    <property type="term" value="F:sigma factor activity"/>
    <property type="evidence" value="ECO:0007669"/>
    <property type="project" value="UniProtKB-KW"/>
</dbReference>
<evidence type="ECO:0000256" key="4">
    <source>
        <dbReference type="ARBA" id="ARBA00023082"/>
    </source>
</evidence>
<evidence type="ECO:0000313" key="8">
    <source>
        <dbReference type="EMBL" id="MBB4908680.1"/>
    </source>
</evidence>
<dbReference type="Proteomes" id="UP000520767">
    <property type="component" value="Unassembled WGS sequence"/>
</dbReference>
<evidence type="ECO:0000259" key="6">
    <source>
        <dbReference type="Pfam" id="PF04542"/>
    </source>
</evidence>
<evidence type="ECO:0000259" key="7">
    <source>
        <dbReference type="Pfam" id="PF08281"/>
    </source>
</evidence>
<evidence type="ECO:0000256" key="3">
    <source>
        <dbReference type="ARBA" id="ARBA00023015"/>
    </source>
</evidence>
<gene>
    <name evidence="8" type="ORF">FHR82_004933</name>
</gene>
<dbReference type="InterPro" id="IPR013324">
    <property type="entry name" value="RNA_pol_sigma_r3/r4-like"/>
</dbReference>